<dbReference type="InterPro" id="IPR036388">
    <property type="entry name" value="WH-like_DNA-bd_sf"/>
</dbReference>
<dbReference type="WBParaSite" id="ECPE_0000904601-mRNA-1">
    <property type="protein sequence ID" value="ECPE_0000904601-mRNA-1"/>
    <property type="gene ID" value="ECPE_0000904601"/>
</dbReference>
<keyword evidence="2" id="KW-0832">Ubl conjugation</keyword>
<dbReference type="Gene3D" id="1.10.10.10">
    <property type="entry name" value="Winged helix-like DNA-binding domain superfamily/Winged helix DNA-binding domain"/>
    <property type="match status" value="2"/>
</dbReference>
<feature type="domain" description="Cullin neddylation" evidence="4">
    <location>
        <begin position="113"/>
        <end position="180"/>
    </location>
</feature>
<dbReference type="FunFam" id="1.10.10.10:FF:000014">
    <property type="entry name" value="Cullin 1"/>
    <property type="match status" value="1"/>
</dbReference>
<dbReference type="Pfam" id="PF10557">
    <property type="entry name" value="Cullin_Nedd8"/>
    <property type="match status" value="1"/>
</dbReference>
<keyword evidence="1" id="KW-1017">Isopeptide bond</keyword>
<dbReference type="InterPro" id="IPR019559">
    <property type="entry name" value="Cullin_neddylation_domain"/>
</dbReference>
<keyword evidence="6" id="KW-1185">Reference proteome</keyword>
<evidence type="ECO:0000256" key="1">
    <source>
        <dbReference type="ARBA" id="ARBA00022499"/>
    </source>
</evidence>
<dbReference type="SMART" id="SM00884">
    <property type="entry name" value="Cullin_Nedd8"/>
    <property type="match status" value="1"/>
</dbReference>
<dbReference type="SUPFAM" id="SSF75632">
    <property type="entry name" value="Cullin homology domain"/>
    <property type="match status" value="1"/>
</dbReference>
<organism evidence="7">
    <name type="scientific">Echinostoma caproni</name>
    <dbReference type="NCBI Taxonomy" id="27848"/>
    <lineage>
        <taxon>Eukaryota</taxon>
        <taxon>Metazoa</taxon>
        <taxon>Spiralia</taxon>
        <taxon>Lophotrochozoa</taxon>
        <taxon>Platyhelminthes</taxon>
        <taxon>Trematoda</taxon>
        <taxon>Digenea</taxon>
        <taxon>Plagiorchiida</taxon>
        <taxon>Echinostomata</taxon>
        <taxon>Echinostomatoidea</taxon>
        <taxon>Echinostomatidae</taxon>
        <taxon>Echinostoma</taxon>
    </lineage>
</organism>
<evidence type="ECO:0000313" key="6">
    <source>
        <dbReference type="Proteomes" id="UP000272942"/>
    </source>
</evidence>
<accession>A0A183APY3</accession>
<dbReference type="SUPFAM" id="SSF46785">
    <property type="entry name" value="Winged helix' DNA-binding domain"/>
    <property type="match status" value="1"/>
</dbReference>
<reference evidence="5 6" key="2">
    <citation type="submission" date="2018-11" db="EMBL/GenBank/DDBJ databases">
        <authorList>
            <consortium name="Pathogen Informatics"/>
        </authorList>
    </citation>
    <scope>NUCLEOTIDE SEQUENCE [LARGE SCALE GENOMIC DNA]</scope>
    <source>
        <strain evidence="5 6">Egypt</strain>
    </source>
</reference>
<evidence type="ECO:0000256" key="3">
    <source>
        <dbReference type="SAM" id="MobiDB-lite"/>
    </source>
</evidence>
<dbReference type="InterPro" id="IPR045093">
    <property type="entry name" value="Cullin"/>
</dbReference>
<evidence type="ECO:0000259" key="4">
    <source>
        <dbReference type="SMART" id="SM00884"/>
    </source>
</evidence>
<proteinExistence type="predicted"/>
<dbReference type="InterPro" id="IPR036390">
    <property type="entry name" value="WH_DNA-bd_sf"/>
</dbReference>
<dbReference type="InterPro" id="IPR036317">
    <property type="entry name" value="Cullin_homology_sf"/>
</dbReference>
<dbReference type="OrthoDB" id="27073at2759"/>
<dbReference type="GO" id="GO:0031461">
    <property type="term" value="C:cullin-RING ubiquitin ligase complex"/>
    <property type="evidence" value="ECO:0007669"/>
    <property type="project" value="InterPro"/>
</dbReference>
<gene>
    <name evidence="5" type="ORF">ECPE_LOCUS9018</name>
</gene>
<dbReference type="PANTHER" id="PTHR11932">
    <property type="entry name" value="CULLIN"/>
    <property type="match status" value="1"/>
</dbReference>
<dbReference type="EMBL" id="UZAN01046800">
    <property type="protein sequence ID" value="VDP84602.1"/>
    <property type="molecule type" value="Genomic_DNA"/>
</dbReference>
<feature type="compositionally biased region" description="Polar residues" evidence="3">
    <location>
        <begin position="48"/>
        <end position="57"/>
    </location>
</feature>
<name>A0A183APY3_9TREM</name>
<reference evidence="7" key="1">
    <citation type="submission" date="2016-06" db="UniProtKB">
        <authorList>
            <consortium name="WormBaseParasite"/>
        </authorList>
    </citation>
    <scope>IDENTIFICATION</scope>
</reference>
<sequence>MSVLMLYNSSLSYTVGAIQSQTAIEMPTLLQILQILLKAKVLKVTTESDVTQNSESMTDAPAASTEESSEPQLTPETILKLYTDYKNKRVRVNLNVALKSEAKQETEQTMGNVESDRKLIVQACIVRIMKTRKVMKHQQLITEVIAQSSARFKPTMTLIKHCIAALIEREYIKRDTNDRDAYEYLA</sequence>
<feature type="region of interest" description="Disordered" evidence="3">
    <location>
        <begin position="48"/>
        <end position="73"/>
    </location>
</feature>
<dbReference type="GO" id="GO:0006511">
    <property type="term" value="P:ubiquitin-dependent protein catabolic process"/>
    <property type="evidence" value="ECO:0007669"/>
    <property type="project" value="InterPro"/>
</dbReference>
<dbReference type="Proteomes" id="UP000272942">
    <property type="component" value="Unassembled WGS sequence"/>
</dbReference>
<dbReference type="AlphaFoldDB" id="A0A183APY3"/>
<protein>
    <submittedName>
        <fullName evidence="7">Cullin_Nedd8 domain-containing protein</fullName>
    </submittedName>
</protein>
<dbReference type="PROSITE" id="PS01256">
    <property type="entry name" value="CULLIN_1"/>
    <property type="match status" value="1"/>
</dbReference>
<dbReference type="GO" id="GO:0031625">
    <property type="term" value="F:ubiquitin protein ligase binding"/>
    <property type="evidence" value="ECO:0007669"/>
    <property type="project" value="InterPro"/>
</dbReference>
<evidence type="ECO:0000256" key="2">
    <source>
        <dbReference type="ARBA" id="ARBA00022843"/>
    </source>
</evidence>
<evidence type="ECO:0000313" key="7">
    <source>
        <dbReference type="WBParaSite" id="ECPE_0000904601-mRNA-1"/>
    </source>
</evidence>
<dbReference type="InterPro" id="IPR016157">
    <property type="entry name" value="Cullin_CS"/>
</dbReference>
<evidence type="ECO:0000313" key="5">
    <source>
        <dbReference type="EMBL" id="VDP84602.1"/>
    </source>
</evidence>